<name>A0ABQ4XP09_9ASTR</name>
<protein>
    <submittedName>
        <fullName evidence="1">Uncharacterized protein</fullName>
    </submittedName>
</protein>
<comment type="caution">
    <text evidence="1">The sequence shown here is derived from an EMBL/GenBank/DDBJ whole genome shotgun (WGS) entry which is preliminary data.</text>
</comment>
<reference evidence="1" key="1">
    <citation type="journal article" date="2022" name="Int. J. Mol. Sci.">
        <title>Draft Genome of Tanacetum Coccineum: Genomic Comparison of Closely Related Tanacetum-Family Plants.</title>
        <authorList>
            <person name="Yamashiro T."/>
            <person name="Shiraishi A."/>
            <person name="Nakayama K."/>
            <person name="Satake H."/>
        </authorList>
    </citation>
    <scope>NUCLEOTIDE SEQUENCE</scope>
</reference>
<reference evidence="1" key="2">
    <citation type="submission" date="2022-01" db="EMBL/GenBank/DDBJ databases">
        <authorList>
            <person name="Yamashiro T."/>
            <person name="Shiraishi A."/>
            <person name="Satake H."/>
            <person name="Nakayama K."/>
        </authorList>
    </citation>
    <scope>NUCLEOTIDE SEQUENCE</scope>
</reference>
<evidence type="ECO:0000313" key="2">
    <source>
        <dbReference type="Proteomes" id="UP001151760"/>
    </source>
</evidence>
<dbReference type="EMBL" id="BQNB010009667">
    <property type="protein sequence ID" value="GJS66683.1"/>
    <property type="molecule type" value="Genomic_DNA"/>
</dbReference>
<keyword evidence="2" id="KW-1185">Reference proteome</keyword>
<accession>A0ABQ4XP09</accession>
<sequence>MITSMRIRYAKPYTLRGGPSMKLGKRSDSQTHVLHLYWDFLAKIEIVVIQGLATQHPQEELFDLIEA</sequence>
<evidence type="ECO:0000313" key="1">
    <source>
        <dbReference type="EMBL" id="GJS66683.1"/>
    </source>
</evidence>
<dbReference type="Proteomes" id="UP001151760">
    <property type="component" value="Unassembled WGS sequence"/>
</dbReference>
<organism evidence="1 2">
    <name type="scientific">Tanacetum coccineum</name>
    <dbReference type="NCBI Taxonomy" id="301880"/>
    <lineage>
        <taxon>Eukaryota</taxon>
        <taxon>Viridiplantae</taxon>
        <taxon>Streptophyta</taxon>
        <taxon>Embryophyta</taxon>
        <taxon>Tracheophyta</taxon>
        <taxon>Spermatophyta</taxon>
        <taxon>Magnoliopsida</taxon>
        <taxon>eudicotyledons</taxon>
        <taxon>Gunneridae</taxon>
        <taxon>Pentapetalae</taxon>
        <taxon>asterids</taxon>
        <taxon>campanulids</taxon>
        <taxon>Asterales</taxon>
        <taxon>Asteraceae</taxon>
        <taxon>Asteroideae</taxon>
        <taxon>Anthemideae</taxon>
        <taxon>Anthemidinae</taxon>
        <taxon>Tanacetum</taxon>
    </lineage>
</organism>
<gene>
    <name evidence="1" type="ORF">Tco_0681247</name>
</gene>
<proteinExistence type="predicted"/>